<dbReference type="AlphaFoldDB" id="A0A498RAS3"/>
<sequence>MRLPIAQPKLNGNEMMYVMDCLETNWISSKGKYIELFEKQFAQYMNVAHAVTTSNGTTALHLSLLAFGVAPGDEVIVPTLTFVATANAVRYCGATPVFADAEGETWNIDPQAIEAKITPRTKGIIAVHLYGHPADMDPIMDIARRYGLFVVEDTAEAHGAEYKGRKVGTIGDVGAFSLYGNKIITTGEGGMITTNNAALAAKIMLLKGQGMDPERRYWHPVIGYNYRMTNIQAAIGLGQLEKIDWHIENRLRVARLYRERLSSFRELTLPAKKPWAKNVYWLFTVLLNTDKISRDCVTARLATAGIETRPVFYPVHMLPPYVRSERSAGFPVAERISRSGFNLPTYADLTEAEVAYICEQLIKSVK</sequence>
<dbReference type="EMBL" id="UPPP01000093">
    <property type="protein sequence ID" value="VBB08531.1"/>
    <property type="molecule type" value="Genomic_DNA"/>
</dbReference>
<feature type="active site" description="Proton acceptor" evidence="6">
    <location>
        <position position="182"/>
    </location>
</feature>
<dbReference type="Gene3D" id="3.90.1150.10">
    <property type="entry name" value="Aspartate Aminotransferase, domain 1"/>
    <property type="match status" value="1"/>
</dbReference>
<evidence type="ECO:0000256" key="2">
    <source>
        <dbReference type="ARBA" id="ARBA00022576"/>
    </source>
</evidence>
<comment type="cofactor">
    <cofactor evidence="1">
        <name>pyridoxal 5'-phosphate</name>
        <dbReference type="ChEBI" id="CHEBI:597326"/>
    </cofactor>
</comment>
<organism evidence="9 10">
    <name type="scientific">Lucifera butyrica</name>
    <dbReference type="NCBI Taxonomy" id="1351585"/>
    <lineage>
        <taxon>Bacteria</taxon>
        <taxon>Bacillati</taxon>
        <taxon>Bacillota</taxon>
        <taxon>Negativicutes</taxon>
        <taxon>Veillonellales</taxon>
        <taxon>Veillonellaceae</taxon>
        <taxon>Lucifera</taxon>
    </lineage>
</organism>
<dbReference type="OrthoDB" id="9810913at2"/>
<keyword evidence="2 9" id="KW-0032">Aminotransferase</keyword>
<dbReference type="InterPro" id="IPR015421">
    <property type="entry name" value="PyrdxlP-dep_Trfase_major"/>
</dbReference>
<keyword evidence="3 9" id="KW-0808">Transferase</keyword>
<dbReference type="FunFam" id="3.40.640.10:FF:000090">
    <property type="entry name" value="Pyridoxal phosphate-dependent aminotransferase"/>
    <property type="match status" value="1"/>
</dbReference>
<dbReference type="Gene3D" id="3.40.640.10">
    <property type="entry name" value="Type I PLP-dependent aspartate aminotransferase-like (Major domain)"/>
    <property type="match status" value="1"/>
</dbReference>
<dbReference type="PANTHER" id="PTHR30244:SF34">
    <property type="entry name" value="DTDP-4-AMINO-4,6-DIDEOXYGALACTOSE TRANSAMINASE"/>
    <property type="match status" value="1"/>
</dbReference>
<evidence type="ECO:0000256" key="4">
    <source>
        <dbReference type="ARBA" id="ARBA00022898"/>
    </source>
</evidence>
<keyword evidence="10" id="KW-1185">Reference proteome</keyword>
<evidence type="ECO:0000256" key="7">
    <source>
        <dbReference type="PIRSR" id="PIRSR000390-2"/>
    </source>
</evidence>
<dbReference type="Pfam" id="PF01041">
    <property type="entry name" value="DegT_DnrJ_EryC1"/>
    <property type="match status" value="1"/>
</dbReference>
<dbReference type="InterPro" id="IPR000653">
    <property type="entry name" value="DegT/StrS_aminotransferase"/>
</dbReference>
<dbReference type="GO" id="GO:0000271">
    <property type="term" value="P:polysaccharide biosynthetic process"/>
    <property type="evidence" value="ECO:0007669"/>
    <property type="project" value="TreeGrafter"/>
</dbReference>
<evidence type="ECO:0000256" key="5">
    <source>
        <dbReference type="ARBA" id="ARBA00037999"/>
    </source>
</evidence>
<protein>
    <submittedName>
        <fullName evidence="9">Degt/dnrj/eryc1/strs aminotransferase</fullName>
    </submittedName>
</protein>
<feature type="modified residue" description="N6-(pyridoxal phosphate)lysine" evidence="7">
    <location>
        <position position="182"/>
    </location>
</feature>
<dbReference type="Proteomes" id="UP000277811">
    <property type="component" value="Unassembled WGS sequence"/>
</dbReference>
<keyword evidence="4 7" id="KW-0663">Pyridoxal phosphate</keyword>
<dbReference type="InterPro" id="IPR015422">
    <property type="entry name" value="PyrdxlP-dep_Trfase_small"/>
</dbReference>
<evidence type="ECO:0000313" key="10">
    <source>
        <dbReference type="Proteomes" id="UP000277811"/>
    </source>
</evidence>
<evidence type="ECO:0000313" key="9">
    <source>
        <dbReference type="EMBL" id="VBB08531.1"/>
    </source>
</evidence>
<evidence type="ECO:0000256" key="6">
    <source>
        <dbReference type="PIRSR" id="PIRSR000390-1"/>
    </source>
</evidence>
<dbReference type="GO" id="GO:0030170">
    <property type="term" value="F:pyridoxal phosphate binding"/>
    <property type="evidence" value="ECO:0007669"/>
    <property type="project" value="TreeGrafter"/>
</dbReference>
<evidence type="ECO:0000256" key="1">
    <source>
        <dbReference type="ARBA" id="ARBA00001933"/>
    </source>
</evidence>
<dbReference type="InterPro" id="IPR015424">
    <property type="entry name" value="PyrdxlP-dep_Trfase"/>
</dbReference>
<evidence type="ECO:0000256" key="3">
    <source>
        <dbReference type="ARBA" id="ARBA00022679"/>
    </source>
</evidence>
<dbReference type="PIRSF" id="PIRSF000390">
    <property type="entry name" value="PLP_StrS"/>
    <property type="match status" value="1"/>
</dbReference>
<name>A0A498RAS3_9FIRM</name>
<dbReference type="GO" id="GO:0008483">
    <property type="term" value="F:transaminase activity"/>
    <property type="evidence" value="ECO:0007669"/>
    <property type="project" value="UniProtKB-KW"/>
</dbReference>
<accession>A0A498RAS3</accession>
<proteinExistence type="inferred from homology"/>
<dbReference type="SUPFAM" id="SSF53383">
    <property type="entry name" value="PLP-dependent transferases"/>
    <property type="match status" value="1"/>
</dbReference>
<gene>
    <name evidence="9" type="ORF">LUCI_3809</name>
</gene>
<reference evidence="9 10" key="1">
    <citation type="submission" date="2018-06" db="EMBL/GenBank/DDBJ databases">
        <authorList>
            <person name="Strepis N."/>
        </authorList>
    </citation>
    <scope>NUCLEOTIDE SEQUENCE [LARGE SCALE GENOMIC DNA]</scope>
    <source>
        <strain evidence="9">LUCI</strain>
    </source>
</reference>
<dbReference type="PANTHER" id="PTHR30244">
    <property type="entry name" value="TRANSAMINASE"/>
    <property type="match status" value="1"/>
</dbReference>
<comment type="similarity">
    <text evidence="5 8">Belongs to the DegT/DnrJ/EryC1 family.</text>
</comment>
<dbReference type="RefSeq" id="WP_122629405.1">
    <property type="nucleotide sequence ID" value="NZ_UPPP01000093.1"/>
</dbReference>
<dbReference type="CDD" id="cd00616">
    <property type="entry name" value="AHBA_syn"/>
    <property type="match status" value="1"/>
</dbReference>
<evidence type="ECO:0000256" key="8">
    <source>
        <dbReference type="RuleBase" id="RU004508"/>
    </source>
</evidence>